<gene>
    <name evidence="1" type="ORF">CKO40_17870</name>
</gene>
<dbReference type="AlphaFoldDB" id="A0AAJ0U6T6"/>
<keyword evidence="2" id="KW-1185">Reference proteome</keyword>
<organism evidence="1 2">
    <name type="scientific">Halochromatium glycolicum</name>
    <dbReference type="NCBI Taxonomy" id="85075"/>
    <lineage>
        <taxon>Bacteria</taxon>
        <taxon>Pseudomonadati</taxon>
        <taxon>Pseudomonadota</taxon>
        <taxon>Gammaproteobacteria</taxon>
        <taxon>Chromatiales</taxon>
        <taxon>Chromatiaceae</taxon>
        <taxon>Halochromatium</taxon>
    </lineage>
</organism>
<sequence length="91" mass="9811">MGRLRAAVDLEIERASSLGWVVFSRLSRDLRVVVTISDGLPHSRTAPGLPTITALASDVVREFGPRVWSGNAKEGNAVIIERLQASTRSVA</sequence>
<accession>A0AAJ0U6T6</accession>
<evidence type="ECO:0000313" key="2">
    <source>
        <dbReference type="Proteomes" id="UP001296776"/>
    </source>
</evidence>
<evidence type="ECO:0000313" key="1">
    <source>
        <dbReference type="EMBL" id="MBK1706364.1"/>
    </source>
</evidence>
<reference evidence="1" key="2">
    <citation type="journal article" date="2020" name="Microorganisms">
        <title>Osmotic Adaptation and Compatible Solute Biosynthesis of Phototrophic Bacteria as Revealed from Genome Analyses.</title>
        <authorList>
            <person name="Imhoff J.F."/>
            <person name="Rahn T."/>
            <person name="Kunzel S."/>
            <person name="Keller A."/>
            <person name="Neulinger S.C."/>
        </authorList>
    </citation>
    <scope>NUCLEOTIDE SEQUENCE</scope>
    <source>
        <strain evidence="1">DSM 11080</strain>
    </source>
</reference>
<proteinExistence type="predicted"/>
<reference evidence="1" key="1">
    <citation type="submission" date="2017-08" db="EMBL/GenBank/DDBJ databases">
        <authorList>
            <person name="Imhoff J.F."/>
            <person name="Rahn T."/>
            <person name="Kuenzel S."/>
            <person name="Neulinger S.C."/>
        </authorList>
    </citation>
    <scope>NUCLEOTIDE SEQUENCE</scope>
    <source>
        <strain evidence="1">DSM 11080</strain>
    </source>
</reference>
<dbReference type="EMBL" id="NRSJ01000040">
    <property type="protein sequence ID" value="MBK1706364.1"/>
    <property type="molecule type" value="Genomic_DNA"/>
</dbReference>
<comment type="caution">
    <text evidence="1">The sequence shown here is derived from an EMBL/GenBank/DDBJ whole genome shotgun (WGS) entry which is preliminary data.</text>
</comment>
<name>A0AAJ0U6T6_9GAMM</name>
<dbReference type="Proteomes" id="UP001296776">
    <property type="component" value="Unassembled WGS sequence"/>
</dbReference>
<protein>
    <submittedName>
        <fullName evidence="1">Uncharacterized protein</fullName>
    </submittedName>
</protein>